<gene>
    <name evidence="2" type="ORF">DM02DRAFT_636323</name>
</gene>
<evidence type="ECO:0000313" key="3">
    <source>
        <dbReference type="Proteomes" id="UP000244855"/>
    </source>
</evidence>
<keyword evidence="3" id="KW-1185">Reference proteome</keyword>
<proteinExistence type="predicted"/>
<dbReference type="AlphaFoldDB" id="A0A2V1D0J1"/>
<keyword evidence="1" id="KW-0732">Signal</keyword>
<dbReference type="OrthoDB" id="3770816at2759"/>
<name>A0A2V1D0J1_9PLEO</name>
<evidence type="ECO:0000256" key="1">
    <source>
        <dbReference type="SAM" id="SignalP"/>
    </source>
</evidence>
<evidence type="ECO:0000313" key="2">
    <source>
        <dbReference type="EMBL" id="PVH91129.1"/>
    </source>
</evidence>
<reference evidence="2 3" key="1">
    <citation type="journal article" date="2018" name="Sci. Rep.">
        <title>Comparative genomics provides insights into the lifestyle and reveals functional heterogeneity of dark septate endophytic fungi.</title>
        <authorList>
            <person name="Knapp D.G."/>
            <person name="Nemeth J.B."/>
            <person name="Barry K."/>
            <person name="Hainaut M."/>
            <person name="Henrissat B."/>
            <person name="Johnson J."/>
            <person name="Kuo A."/>
            <person name="Lim J.H.P."/>
            <person name="Lipzen A."/>
            <person name="Nolan M."/>
            <person name="Ohm R.A."/>
            <person name="Tamas L."/>
            <person name="Grigoriev I.V."/>
            <person name="Spatafora J.W."/>
            <person name="Nagy L.G."/>
            <person name="Kovacs G.M."/>
        </authorList>
    </citation>
    <scope>NUCLEOTIDE SEQUENCE [LARGE SCALE GENOMIC DNA]</scope>
    <source>
        <strain evidence="2 3">DSE2036</strain>
    </source>
</reference>
<feature type="chain" id="PRO_5016065627" evidence="1">
    <location>
        <begin position="20"/>
        <end position="108"/>
    </location>
</feature>
<sequence>MKFTAALFVLGAAMATATTGPTEHVAGLNQSDVHANACAKNPYGCDKGYCWKKCGSTDGPWCWQAWDYGNGAQVGNWVTCSQASDCLPAKLQGADCATCNSGSCGCSC</sequence>
<accession>A0A2V1D0J1</accession>
<organism evidence="2 3">
    <name type="scientific">Periconia macrospinosa</name>
    <dbReference type="NCBI Taxonomy" id="97972"/>
    <lineage>
        <taxon>Eukaryota</taxon>
        <taxon>Fungi</taxon>
        <taxon>Dikarya</taxon>
        <taxon>Ascomycota</taxon>
        <taxon>Pezizomycotina</taxon>
        <taxon>Dothideomycetes</taxon>
        <taxon>Pleosporomycetidae</taxon>
        <taxon>Pleosporales</taxon>
        <taxon>Massarineae</taxon>
        <taxon>Periconiaceae</taxon>
        <taxon>Periconia</taxon>
    </lineage>
</organism>
<feature type="signal peptide" evidence="1">
    <location>
        <begin position="1"/>
        <end position="19"/>
    </location>
</feature>
<dbReference type="EMBL" id="KZ805950">
    <property type="protein sequence ID" value="PVH91129.1"/>
    <property type="molecule type" value="Genomic_DNA"/>
</dbReference>
<dbReference type="Proteomes" id="UP000244855">
    <property type="component" value="Unassembled WGS sequence"/>
</dbReference>
<protein>
    <submittedName>
        <fullName evidence="2">Uncharacterized protein</fullName>
    </submittedName>
</protein>